<feature type="compositionally biased region" description="Polar residues" evidence="1">
    <location>
        <begin position="1"/>
        <end position="15"/>
    </location>
</feature>
<dbReference type="eggNOG" id="KOG4164">
    <property type="taxonomic scope" value="Eukaryota"/>
</dbReference>
<dbReference type="AlphaFoldDB" id="A0A1X7UYU7"/>
<dbReference type="PANTHER" id="PTHR22896">
    <property type="entry name" value="CDK5 AND ABL1 ENZYME SUBSTRATE 1"/>
    <property type="match status" value="1"/>
</dbReference>
<dbReference type="PANTHER" id="PTHR22896:SF0">
    <property type="entry name" value="CYCLIN N-TERMINAL DOMAIN-CONTAINING PROTEIN"/>
    <property type="match status" value="1"/>
</dbReference>
<feature type="compositionally biased region" description="Basic and acidic residues" evidence="1">
    <location>
        <begin position="80"/>
        <end position="96"/>
    </location>
</feature>
<reference evidence="4" key="1">
    <citation type="journal article" date="2010" name="Nature">
        <title>The Amphimedon queenslandica genome and the evolution of animal complexity.</title>
        <authorList>
            <person name="Srivastava M."/>
            <person name="Simakov O."/>
            <person name="Chapman J."/>
            <person name="Fahey B."/>
            <person name="Gauthier M.E."/>
            <person name="Mitros T."/>
            <person name="Richards G.S."/>
            <person name="Conaco C."/>
            <person name="Dacre M."/>
            <person name="Hellsten U."/>
            <person name="Larroux C."/>
            <person name="Putnam N.H."/>
            <person name="Stanke M."/>
            <person name="Adamska M."/>
            <person name="Darling A."/>
            <person name="Degnan S.M."/>
            <person name="Oakley T.H."/>
            <person name="Plachetzki D.C."/>
            <person name="Zhai Y."/>
            <person name="Adamski M."/>
            <person name="Calcino A."/>
            <person name="Cummins S.F."/>
            <person name="Goodstein D.M."/>
            <person name="Harris C."/>
            <person name="Jackson D.J."/>
            <person name="Leys S.P."/>
            <person name="Shu S."/>
            <person name="Woodcroft B.J."/>
            <person name="Vervoort M."/>
            <person name="Kosik K.S."/>
            <person name="Manning G."/>
            <person name="Degnan B.M."/>
            <person name="Rokhsar D.S."/>
        </authorList>
    </citation>
    <scope>NUCLEOTIDE SEQUENCE [LARGE SCALE GENOMIC DNA]</scope>
</reference>
<feature type="domain" description="Cyclin N-terminal" evidence="2">
    <location>
        <begin position="345"/>
        <end position="473"/>
    </location>
</feature>
<evidence type="ECO:0000313" key="4">
    <source>
        <dbReference type="Proteomes" id="UP000007879"/>
    </source>
</evidence>
<dbReference type="EnsemblMetazoa" id="XM_003386441.3">
    <property type="protein sequence ID" value="XP_003386489.1"/>
    <property type="gene ID" value="LOC100633934"/>
</dbReference>
<proteinExistence type="predicted"/>
<evidence type="ECO:0000256" key="1">
    <source>
        <dbReference type="SAM" id="MobiDB-lite"/>
    </source>
</evidence>
<name>A0A1X7UYU7_AMPQE</name>
<feature type="region of interest" description="Disordered" evidence="1">
    <location>
        <begin position="1"/>
        <end position="44"/>
    </location>
</feature>
<dbReference type="OrthoDB" id="5353095at2759"/>
<feature type="region of interest" description="Disordered" evidence="1">
    <location>
        <begin position="285"/>
        <end position="304"/>
    </location>
</feature>
<dbReference type="SUPFAM" id="SSF47954">
    <property type="entry name" value="Cyclin-like"/>
    <property type="match status" value="1"/>
</dbReference>
<protein>
    <recommendedName>
        <fullName evidence="2">Cyclin N-terminal domain-containing protein</fullName>
    </recommendedName>
</protein>
<evidence type="ECO:0000313" key="3">
    <source>
        <dbReference type="EnsemblMetazoa" id="Aqu2.1.32532_001"/>
    </source>
</evidence>
<sequence>MASSTEDVYITSASSLDLEQEERRLEELTPSLPPPSSHSSLCRRRREKIYSLGYSSEERRDTRREAAKAFFLSIPLDSELEQKEETDERKESEPPKEPPVPLKLSSITELLSPLTTQPISVTANSSGLQFTRDVGSADSPRRSRKNKKVQGSSSFSHVKKLSYGSGSVHQSVKTLRSFSIEPEDRRLGFVYNGYPVVLYSLVPYSKPSRADTVLTGRARTSSISVQLELDGVDLGDPTKEVSLSSLLEPVWRLEPHIDQSKQTALNRSAKKAPVLIHQSSLRDVGDNATTTGVPSRPYAPQSFKENHSSQYVNLNYDPRSLDNPEYFKGRNVTTLNLASYRVSLVKYAREREVKKEINNQFAEIFPYIKLTLSKLRSIKKEMISVGTECGVDPVIIAHSLVYFEKLVLMGKVSKSTRKLLAGASLLLAAKFSSDMKRPNIKTLIEEMIDKFRFSQRELLLYEFPTLVALDFSLLTPMHQIKPHIDHILSLE</sequence>
<dbReference type="KEGG" id="aqu:100633934"/>
<feature type="region of interest" description="Disordered" evidence="1">
    <location>
        <begin position="76"/>
        <end position="102"/>
    </location>
</feature>
<dbReference type="InterPro" id="IPR006671">
    <property type="entry name" value="Cyclin_N"/>
</dbReference>
<dbReference type="CDD" id="cd20556">
    <property type="entry name" value="CYCLIN_CABLES"/>
    <property type="match status" value="1"/>
</dbReference>
<dbReference type="InParanoid" id="A0A1X7UYU7"/>
<dbReference type="InterPro" id="IPR036915">
    <property type="entry name" value="Cyclin-like_sf"/>
</dbReference>
<gene>
    <name evidence="3" type="primary">100633934</name>
</gene>
<evidence type="ECO:0000259" key="2">
    <source>
        <dbReference type="Pfam" id="PF00134"/>
    </source>
</evidence>
<dbReference type="GO" id="GO:0051726">
    <property type="term" value="P:regulation of cell cycle"/>
    <property type="evidence" value="ECO:0007669"/>
    <property type="project" value="InterPro"/>
</dbReference>
<dbReference type="Pfam" id="PF00134">
    <property type="entry name" value="Cyclin_N"/>
    <property type="match status" value="1"/>
</dbReference>
<dbReference type="Proteomes" id="UP000007879">
    <property type="component" value="Unassembled WGS sequence"/>
</dbReference>
<keyword evidence="4" id="KW-1185">Reference proteome</keyword>
<accession>A0A1X7UYU7</accession>
<dbReference type="Gene3D" id="1.10.472.10">
    <property type="entry name" value="Cyclin-like"/>
    <property type="match status" value="1"/>
</dbReference>
<dbReference type="InterPro" id="IPR012388">
    <property type="entry name" value="CABLES1/2"/>
</dbReference>
<dbReference type="EnsemblMetazoa" id="Aqu2.1.32532_001">
    <property type="protein sequence ID" value="Aqu2.1.32532_001"/>
    <property type="gene ID" value="Aqu2.1.32532"/>
</dbReference>
<feature type="region of interest" description="Disordered" evidence="1">
    <location>
        <begin position="130"/>
        <end position="156"/>
    </location>
</feature>
<dbReference type="STRING" id="400682.A0A1X7UYU7"/>
<reference evidence="3" key="2">
    <citation type="submission" date="2017-05" db="UniProtKB">
        <authorList>
            <consortium name="EnsemblMetazoa"/>
        </authorList>
    </citation>
    <scope>IDENTIFICATION</scope>
</reference>
<organism evidence="3">
    <name type="scientific">Amphimedon queenslandica</name>
    <name type="common">Sponge</name>
    <dbReference type="NCBI Taxonomy" id="400682"/>
    <lineage>
        <taxon>Eukaryota</taxon>
        <taxon>Metazoa</taxon>
        <taxon>Porifera</taxon>
        <taxon>Demospongiae</taxon>
        <taxon>Heteroscleromorpha</taxon>
        <taxon>Haplosclerida</taxon>
        <taxon>Niphatidae</taxon>
        <taxon>Amphimedon</taxon>
    </lineage>
</organism>